<dbReference type="InterPro" id="IPR011006">
    <property type="entry name" value="CheY-like_superfamily"/>
</dbReference>
<evidence type="ECO:0000259" key="3">
    <source>
        <dbReference type="PROSITE" id="PS50110"/>
    </source>
</evidence>
<gene>
    <name evidence="4" type="ORF">EAH76_03245</name>
</gene>
<evidence type="ECO:0000313" key="4">
    <source>
        <dbReference type="EMBL" id="TPG56562.1"/>
    </source>
</evidence>
<keyword evidence="5" id="KW-1185">Reference proteome</keyword>
<evidence type="ECO:0000256" key="2">
    <source>
        <dbReference type="PROSITE-ProRule" id="PRU00169"/>
    </source>
</evidence>
<dbReference type="OrthoDB" id="9800897at2"/>
<dbReference type="PROSITE" id="PS50110">
    <property type="entry name" value="RESPONSE_REGULATORY"/>
    <property type="match status" value="1"/>
</dbReference>
<dbReference type="Gene3D" id="3.40.50.2300">
    <property type="match status" value="1"/>
</dbReference>
<reference evidence="4 5" key="1">
    <citation type="journal article" date="2019" name="Environ. Microbiol.">
        <title>Species interactions and distinct microbial communities in high Arctic permafrost affected cryosols are associated with the CH4 and CO2 gas fluxes.</title>
        <authorList>
            <person name="Altshuler I."/>
            <person name="Hamel J."/>
            <person name="Turney S."/>
            <person name="Magnuson E."/>
            <person name="Levesque R."/>
            <person name="Greer C."/>
            <person name="Whyte L.G."/>
        </authorList>
    </citation>
    <scope>NUCLEOTIDE SEQUENCE [LARGE SCALE GENOMIC DNA]</scope>
    <source>
        <strain evidence="4 5">E6.1</strain>
    </source>
</reference>
<feature type="domain" description="Response regulatory" evidence="3">
    <location>
        <begin position="3"/>
        <end position="87"/>
    </location>
</feature>
<proteinExistence type="predicted"/>
<dbReference type="Proteomes" id="UP000319931">
    <property type="component" value="Unassembled WGS sequence"/>
</dbReference>
<dbReference type="PANTHER" id="PTHR48111:SF76">
    <property type="entry name" value="TWO-COMPONENT RESPONSE REGULATOR"/>
    <property type="match status" value="1"/>
</dbReference>
<dbReference type="GO" id="GO:0000976">
    <property type="term" value="F:transcription cis-regulatory region binding"/>
    <property type="evidence" value="ECO:0007669"/>
    <property type="project" value="TreeGrafter"/>
</dbReference>
<dbReference type="EMBL" id="RCZC01000001">
    <property type="protein sequence ID" value="TPG56562.1"/>
    <property type="molecule type" value="Genomic_DNA"/>
</dbReference>
<dbReference type="GO" id="GO:0006355">
    <property type="term" value="P:regulation of DNA-templated transcription"/>
    <property type="evidence" value="ECO:0007669"/>
    <property type="project" value="TreeGrafter"/>
</dbReference>
<dbReference type="GO" id="GO:0000156">
    <property type="term" value="F:phosphorelay response regulator activity"/>
    <property type="evidence" value="ECO:0007669"/>
    <property type="project" value="TreeGrafter"/>
</dbReference>
<protein>
    <submittedName>
        <fullName evidence="4">DNA-binding response regulator</fullName>
    </submittedName>
</protein>
<dbReference type="GO" id="GO:0005829">
    <property type="term" value="C:cytosol"/>
    <property type="evidence" value="ECO:0007669"/>
    <property type="project" value="TreeGrafter"/>
</dbReference>
<keyword evidence="2" id="KW-0597">Phosphoprotein</keyword>
<feature type="modified residue" description="4-aspartylphosphate" evidence="2">
    <location>
        <position position="52"/>
    </location>
</feature>
<name>A0A502G4T5_9SPHN</name>
<evidence type="ECO:0000313" key="5">
    <source>
        <dbReference type="Proteomes" id="UP000319931"/>
    </source>
</evidence>
<dbReference type="InterPro" id="IPR001789">
    <property type="entry name" value="Sig_transdc_resp-reg_receiver"/>
</dbReference>
<sequence length="87" mass="9495">MACILVFEDDSETTGEIVAELASPGPDVAHASDGVDGLDRATRQHFDAITLDRMLPGLDGLALIERVRTRWIEVPVLMISAFSEVDR</sequence>
<dbReference type="RefSeq" id="WP_140848037.1">
    <property type="nucleotide sequence ID" value="NZ_RCZC01000001.1"/>
</dbReference>
<dbReference type="AlphaFoldDB" id="A0A502G4T5"/>
<accession>A0A502G4T5</accession>
<dbReference type="PANTHER" id="PTHR48111">
    <property type="entry name" value="REGULATOR OF RPOS"/>
    <property type="match status" value="1"/>
</dbReference>
<dbReference type="SUPFAM" id="SSF52172">
    <property type="entry name" value="CheY-like"/>
    <property type="match status" value="1"/>
</dbReference>
<keyword evidence="1 4" id="KW-0238">DNA-binding</keyword>
<organism evidence="4 5">
    <name type="scientific">Sphingomonas glacialis</name>
    <dbReference type="NCBI Taxonomy" id="658225"/>
    <lineage>
        <taxon>Bacteria</taxon>
        <taxon>Pseudomonadati</taxon>
        <taxon>Pseudomonadota</taxon>
        <taxon>Alphaproteobacteria</taxon>
        <taxon>Sphingomonadales</taxon>
        <taxon>Sphingomonadaceae</taxon>
        <taxon>Sphingomonas</taxon>
    </lineage>
</organism>
<dbReference type="InterPro" id="IPR039420">
    <property type="entry name" value="WalR-like"/>
</dbReference>
<evidence type="ECO:0000256" key="1">
    <source>
        <dbReference type="ARBA" id="ARBA00023125"/>
    </source>
</evidence>
<dbReference type="Pfam" id="PF00072">
    <property type="entry name" value="Response_reg"/>
    <property type="match status" value="1"/>
</dbReference>
<comment type="caution">
    <text evidence="4">The sequence shown here is derived from an EMBL/GenBank/DDBJ whole genome shotgun (WGS) entry which is preliminary data.</text>
</comment>
<dbReference type="GO" id="GO:0032993">
    <property type="term" value="C:protein-DNA complex"/>
    <property type="evidence" value="ECO:0007669"/>
    <property type="project" value="TreeGrafter"/>
</dbReference>